<feature type="compositionally biased region" description="Pro residues" evidence="1">
    <location>
        <begin position="20"/>
        <end position="29"/>
    </location>
</feature>
<evidence type="ECO:0000313" key="2">
    <source>
        <dbReference type="EMBL" id="SPO04572.1"/>
    </source>
</evidence>
<feature type="compositionally biased region" description="Basic and acidic residues" evidence="1">
    <location>
        <begin position="125"/>
        <end position="171"/>
    </location>
</feature>
<feature type="compositionally biased region" description="Low complexity" evidence="1">
    <location>
        <begin position="186"/>
        <end position="195"/>
    </location>
</feature>
<gene>
    <name evidence="2" type="ORF">DNG_07257</name>
</gene>
<dbReference type="AlphaFoldDB" id="A0AAE8N483"/>
<dbReference type="Pfam" id="PF08297">
    <property type="entry name" value="U3_snoRNA_assoc"/>
    <property type="match status" value="1"/>
</dbReference>
<feature type="region of interest" description="Disordered" evidence="1">
    <location>
        <begin position="1"/>
        <end position="56"/>
    </location>
</feature>
<dbReference type="InterPro" id="IPR013268">
    <property type="entry name" value="UTP16"/>
</dbReference>
<dbReference type="GO" id="GO:0030515">
    <property type="term" value="F:snoRNA binding"/>
    <property type="evidence" value="ECO:0007669"/>
    <property type="project" value="InterPro"/>
</dbReference>
<keyword evidence="3" id="KW-1185">Reference proteome</keyword>
<dbReference type="Proteomes" id="UP001187682">
    <property type="component" value="Unassembled WGS sequence"/>
</dbReference>
<feature type="region of interest" description="Disordered" evidence="1">
    <location>
        <begin position="267"/>
        <end position="286"/>
    </location>
</feature>
<evidence type="ECO:0000256" key="1">
    <source>
        <dbReference type="SAM" id="MobiDB-lite"/>
    </source>
</evidence>
<organism evidence="2 3">
    <name type="scientific">Cephalotrichum gorgonifer</name>
    <dbReference type="NCBI Taxonomy" id="2041049"/>
    <lineage>
        <taxon>Eukaryota</taxon>
        <taxon>Fungi</taxon>
        <taxon>Dikarya</taxon>
        <taxon>Ascomycota</taxon>
        <taxon>Pezizomycotina</taxon>
        <taxon>Sordariomycetes</taxon>
        <taxon>Hypocreomycetidae</taxon>
        <taxon>Microascales</taxon>
        <taxon>Microascaceae</taxon>
        <taxon>Cephalotrichum</taxon>
    </lineage>
</organism>
<sequence>MAGTRSSVKRKSICSSPAAPSSPPEPPSSSAPKRQKLPLRKKASRTLSGAAGEDVQDRLDLDAALQAEVAAGTPDTPLPTRVVSAAPAAAAAVQDDEGEDSDSDEAPEEVSNVQAGTRAKAAVEAMKKAAKEETERIRQKRKERDARLKDQARARKPKPEAAPEAEAKAESDADADAGAEEKVDETAVTSTATAVDVRKPSRGKIEIPTFLPEEFLSSDSEDDGDDDAGPPSKRRKAGVGARKRAEPRDKRVGGTVFRVVKQVDARMAPKGEGRTKSVRTALLKRGREEGARRAGFLVGGKKKADWGTSRR</sequence>
<feature type="compositionally biased region" description="Acidic residues" evidence="1">
    <location>
        <begin position="94"/>
        <end position="108"/>
    </location>
</feature>
<feature type="compositionally biased region" description="Basic and acidic residues" evidence="1">
    <location>
        <begin position="196"/>
        <end position="205"/>
    </location>
</feature>
<feature type="compositionally biased region" description="Basic residues" evidence="1">
    <location>
        <begin position="33"/>
        <end position="44"/>
    </location>
</feature>
<dbReference type="GO" id="GO:0006364">
    <property type="term" value="P:rRNA processing"/>
    <property type="evidence" value="ECO:0007669"/>
    <property type="project" value="InterPro"/>
</dbReference>
<reference evidence="2" key="1">
    <citation type="submission" date="2018-03" db="EMBL/GenBank/DDBJ databases">
        <authorList>
            <person name="Guldener U."/>
        </authorList>
    </citation>
    <scope>NUCLEOTIDE SEQUENCE</scope>
</reference>
<name>A0AAE8N483_9PEZI</name>
<protein>
    <submittedName>
        <fullName evidence="2">Uncharacterized protein</fullName>
    </submittedName>
</protein>
<evidence type="ECO:0000313" key="3">
    <source>
        <dbReference type="Proteomes" id="UP001187682"/>
    </source>
</evidence>
<feature type="compositionally biased region" description="Basic and acidic residues" evidence="1">
    <location>
        <begin position="243"/>
        <end position="252"/>
    </location>
</feature>
<feature type="compositionally biased region" description="Acidic residues" evidence="1">
    <location>
        <begin position="219"/>
        <end position="228"/>
    </location>
</feature>
<dbReference type="EMBL" id="ONZQ02000010">
    <property type="protein sequence ID" value="SPO04572.1"/>
    <property type="molecule type" value="Genomic_DNA"/>
</dbReference>
<proteinExistence type="predicted"/>
<feature type="region of interest" description="Disordered" evidence="1">
    <location>
        <begin position="70"/>
        <end position="254"/>
    </location>
</feature>
<comment type="caution">
    <text evidence="2">The sequence shown here is derived from an EMBL/GenBank/DDBJ whole genome shotgun (WGS) entry which is preliminary data.</text>
</comment>
<accession>A0AAE8N483</accession>